<dbReference type="GO" id="GO:0004386">
    <property type="term" value="F:helicase activity"/>
    <property type="evidence" value="ECO:0007669"/>
    <property type="project" value="UniProtKB-KW"/>
</dbReference>
<protein>
    <submittedName>
        <fullName evidence="5">ATP-dependent helicase YprA, contains C-terminal metal-binding DUF1998 domain</fullName>
    </submittedName>
</protein>
<sequence>MDAFSFRNQVIRDYEQFARSFTNPRAEDIRIYLDAEYGTGRYWPSPLIQVNPFFVAGQNVEQLVANRGLHPECAHIFRFGKEGGKPGVPASLHKHQQEAIIRCQAGESYVLTTGTGSGKSLSYFIPIFDAILKGKEQGAKPGIKAIIIYPMNALANSQCEELEKFLSSYPDNKRPVTYGRYTGQEKSEERERMRVNPPDIILTNFMMLELLMTRQSEQDRAIIQAAAGLQFLVLDELHTYRGRQGADVAMLVRRVRERLNSNLLCIGTSATMSTQGSLAQRNQVVAEVASKIFGAPVKPENIITETLQRVTPAVAIPDADVLAKAIAADVPQNPDFKSLREHPISAWVELTLGLSHTEGRWVRAKPLSIEEAARQLAEASGVSTEQCAAYLSEFLLTAYQCKDVNGKPLFAFRLHQFVSGAADLFATLEAPGARKLDLSGQLAVAGERERRFYGVHFCRNCGQEYYPVWDEIEEGNRAFAPRSIKETSHDDEDVNHGFLMVDPERSWDGENLENYPENWVDLAGKEPRIKPSYRQYQPQEVFVASNGHYTLQGVRSWFIPGSFRFCLRCGANQSRGRDWTRLSGLSGEGRSSATTILSISALRYMLGADSELAADARKLLGFTDNRQDASLQAGHFNDFMQILLMRSALFSCVRQRGDDPLSDSQITQQVFQALGFAIDDPLIRSEYLQNPGNVAPRLRRDAEESMRNILGYRLYFDLRRGWRFNNPNLEQLDLLRIEYEDLPTLCSDDTRWQTTARPGAAGERQAHPMLALASPAVRQKLVQMLLDVMRRNLCIKTRYLDHYNLEEWKNKSRQHLKEPWAFTEDEILTEASFATLSKPRKSFNTVTLGLRTRFGQAIKTPSFWEGGHHEPLTEASYPQFLQDLLDIVESYGLIEGAELEKGIRGYQVLGEALLWRLGEGNPQPDPLNQTVTRNPYFQRLYNGVADMLESQQRDLFTLEAREHTAQVPAELREEREERFRAGDLRAMFCSPTMELGVDIASLNTVYLRNVPPTPANYAQRSGRAGRSGQPALIITYCAALSPHDQYFFQEPRRMVYGEVSPPTLDLANEDLVESHLFATWLAETGCKLPSTINTMLDMENPSEMPLLDDYLVALGNKEALARAGRRGTRLLDMLRKELASAQGIWLERGKPVEEAAAQWLDAKLGSAYLRFDKALQRWRDLYASTRRQIDEASAIMTNPAAPEKERKIAERRHREAMIQHNLLLETSGGSHSDFETYRYLASQGFLPGYNFPRLPLSAFIPGRMGGVGRDSVLSRPRFLAISEFGPLSLIYHEGSQYRVKRVILGVRNQDANDARIVTEEALLCPACGYGHFRNQRHYEQCLSCQAPLAGGKVINNLFRIENVSTQRATRITCDEEERMRQGYEVRTTLQFQEENGVPKVVRSLMLQGDAPLLDLQYAPAATVWRMNLGWRRRKHEAIYGFKIDPVSGYWSNDEQAPKEENENAEIDKIQDQRISPFVEDRRNILLIKPSLPLEEEAMATLQYALKRGIEAEFQLEESELMVEPLPGRDERNSMLFYESAEGGAGVLTRLATDPAGLPRVARRALEILHYRSPDDSWSHATLENASEECDAACYRCLLSYYNQPDHKLLDRKLGEVTELLCALASATLEVGHLDGEGQDHMANLRQQSASSLEQAWLDFIEQRQLRKPDLAQHYLEAQQTRPDFIYRDALALIYIDGPHHEQPGQRAFDAQLTRELADQGFTVIRFTRDTRSWPEVVRRYPDIFGDFRE</sequence>
<dbReference type="SMART" id="SM00487">
    <property type="entry name" value="DEXDc"/>
    <property type="match status" value="1"/>
</dbReference>
<dbReference type="InterPro" id="IPR007569">
    <property type="entry name" value="DUF559"/>
</dbReference>
<gene>
    <name evidence="5" type="ORF">SAMN04244572_02613</name>
</gene>
<evidence type="ECO:0000259" key="4">
    <source>
        <dbReference type="PROSITE" id="PS51194"/>
    </source>
</evidence>
<keyword evidence="1" id="KW-0547">Nucleotide-binding</keyword>
<dbReference type="SMART" id="SM00490">
    <property type="entry name" value="HELICc"/>
    <property type="match status" value="1"/>
</dbReference>
<dbReference type="Proteomes" id="UP000199250">
    <property type="component" value="Unassembled WGS sequence"/>
</dbReference>
<dbReference type="Pfam" id="PF00271">
    <property type="entry name" value="Helicase_C"/>
    <property type="match status" value="1"/>
</dbReference>
<proteinExistence type="predicted"/>
<dbReference type="CDD" id="cd17923">
    <property type="entry name" value="DEXHc_Hrq1-like"/>
    <property type="match status" value="1"/>
</dbReference>
<keyword evidence="5" id="KW-0347">Helicase</keyword>
<dbReference type="InterPro" id="IPR001650">
    <property type="entry name" value="Helicase_C-like"/>
</dbReference>
<dbReference type="RefSeq" id="WP_090732283.1">
    <property type="nucleotide sequence ID" value="NZ_FNYQ01000044.1"/>
</dbReference>
<dbReference type="Pfam" id="PF04480">
    <property type="entry name" value="DUF559"/>
    <property type="match status" value="1"/>
</dbReference>
<evidence type="ECO:0000259" key="3">
    <source>
        <dbReference type="PROSITE" id="PS51192"/>
    </source>
</evidence>
<dbReference type="PANTHER" id="PTHR47962">
    <property type="entry name" value="ATP-DEPENDENT HELICASE LHR-RELATED-RELATED"/>
    <property type="match status" value="1"/>
</dbReference>
<reference evidence="5 6" key="1">
    <citation type="submission" date="2016-10" db="EMBL/GenBank/DDBJ databases">
        <authorList>
            <person name="de Groot N.N."/>
        </authorList>
    </citation>
    <scope>NUCLEOTIDE SEQUENCE [LARGE SCALE GENOMIC DNA]</scope>
    <source>
        <strain evidence="5 6">DSM 373</strain>
    </source>
</reference>
<dbReference type="PROSITE" id="PS51192">
    <property type="entry name" value="HELICASE_ATP_BIND_1"/>
    <property type="match status" value="1"/>
</dbReference>
<evidence type="ECO:0000313" key="6">
    <source>
        <dbReference type="Proteomes" id="UP000199250"/>
    </source>
</evidence>
<dbReference type="OrthoDB" id="9815222at2"/>
<keyword evidence="2" id="KW-0067">ATP-binding</keyword>
<dbReference type="PANTHER" id="PTHR47962:SF5">
    <property type="entry name" value="ATP-DEPENDENT HELICASE LHR-RELATED"/>
    <property type="match status" value="1"/>
</dbReference>
<dbReference type="GO" id="GO:0005524">
    <property type="term" value="F:ATP binding"/>
    <property type="evidence" value="ECO:0007669"/>
    <property type="project" value="UniProtKB-KW"/>
</dbReference>
<dbReference type="InterPro" id="IPR018973">
    <property type="entry name" value="MZB"/>
</dbReference>
<dbReference type="InterPro" id="IPR027417">
    <property type="entry name" value="P-loop_NTPase"/>
</dbReference>
<dbReference type="Pfam" id="PF00270">
    <property type="entry name" value="DEAD"/>
    <property type="match status" value="1"/>
</dbReference>
<dbReference type="GO" id="GO:0003677">
    <property type="term" value="F:DNA binding"/>
    <property type="evidence" value="ECO:0007669"/>
    <property type="project" value="TreeGrafter"/>
</dbReference>
<dbReference type="Pfam" id="PF09369">
    <property type="entry name" value="MZB"/>
    <property type="match status" value="1"/>
</dbReference>
<organism evidence="5 6">
    <name type="scientific">Azotobacter beijerinckii</name>
    <dbReference type="NCBI Taxonomy" id="170623"/>
    <lineage>
        <taxon>Bacteria</taxon>
        <taxon>Pseudomonadati</taxon>
        <taxon>Pseudomonadota</taxon>
        <taxon>Gammaproteobacteria</taxon>
        <taxon>Pseudomonadales</taxon>
        <taxon>Pseudomonadaceae</taxon>
        <taxon>Azotobacter</taxon>
    </lineage>
</organism>
<accession>A0A1H6VTQ9</accession>
<evidence type="ECO:0000256" key="1">
    <source>
        <dbReference type="ARBA" id="ARBA00022741"/>
    </source>
</evidence>
<dbReference type="SUPFAM" id="SSF52540">
    <property type="entry name" value="P-loop containing nucleoside triphosphate hydrolases"/>
    <property type="match status" value="2"/>
</dbReference>
<dbReference type="Gene3D" id="3.40.50.300">
    <property type="entry name" value="P-loop containing nucleotide triphosphate hydrolases"/>
    <property type="match status" value="2"/>
</dbReference>
<dbReference type="GO" id="GO:0016887">
    <property type="term" value="F:ATP hydrolysis activity"/>
    <property type="evidence" value="ECO:0007669"/>
    <property type="project" value="TreeGrafter"/>
</dbReference>
<dbReference type="InterPro" id="IPR052511">
    <property type="entry name" value="ATP-dep_Helicase"/>
</dbReference>
<evidence type="ECO:0000313" key="5">
    <source>
        <dbReference type="EMBL" id="SEJ06474.1"/>
    </source>
</evidence>
<feature type="domain" description="Helicase ATP-binding" evidence="3">
    <location>
        <begin position="100"/>
        <end position="290"/>
    </location>
</feature>
<keyword evidence="5" id="KW-0378">Hydrolase</keyword>
<evidence type="ECO:0000256" key="2">
    <source>
        <dbReference type="ARBA" id="ARBA00022840"/>
    </source>
</evidence>
<feature type="domain" description="Helicase C-terminal" evidence="4">
    <location>
        <begin position="909"/>
        <end position="1072"/>
    </location>
</feature>
<dbReference type="InterPro" id="IPR011545">
    <property type="entry name" value="DEAD/DEAH_box_helicase_dom"/>
</dbReference>
<dbReference type="EMBL" id="FNYQ01000044">
    <property type="protein sequence ID" value="SEJ06474.1"/>
    <property type="molecule type" value="Genomic_DNA"/>
</dbReference>
<dbReference type="InterPro" id="IPR014001">
    <property type="entry name" value="Helicase_ATP-bd"/>
</dbReference>
<dbReference type="PROSITE" id="PS51194">
    <property type="entry name" value="HELICASE_CTER"/>
    <property type="match status" value="1"/>
</dbReference>
<name>A0A1H6VTQ9_9GAMM</name>